<protein>
    <submittedName>
        <fullName evidence="2">Uncharacterized protein</fullName>
    </submittedName>
</protein>
<feature type="transmembrane region" description="Helical" evidence="1">
    <location>
        <begin position="135"/>
        <end position="156"/>
    </location>
</feature>
<proteinExistence type="predicted"/>
<feature type="transmembrane region" description="Helical" evidence="1">
    <location>
        <begin position="162"/>
        <end position="181"/>
    </location>
</feature>
<gene>
    <name evidence="2" type="ORF">MNBD_ALPHA05-1355</name>
</gene>
<keyword evidence="1" id="KW-0472">Membrane</keyword>
<evidence type="ECO:0000313" key="2">
    <source>
        <dbReference type="EMBL" id="VAW08490.1"/>
    </source>
</evidence>
<keyword evidence="1" id="KW-0812">Transmembrane</keyword>
<sequence>MQSVLADIFIFPLALVELATAAIGFSTGAFLRVASSAEAQTAAFVIAFLAGVSEMLGQSVILVVNRVALYRFLASLAFTGVSYALTALIWGLSVFAVAPLTRVGVLGPGDIAGVTGIIALAFAPRLFGVLSVAPYFGAALGNLFEVWAMALAIFGLRVGLDMPLGAAVFCGGAGWLVSYGLRSFVGHALAAPLGRLRILVSGSPLDRTPQQIIDDLMRRLTDETKS</sequence>
<dbReference type="AlphaFoldDB" id="A0A3B0SVI0"/>
<feature type="transmembrane region" description="Helical" evidence="1">
    <location>
        <begin position="43"/>
        <end position="64"/>
    </location>
</feature>
<accession>A0A3B0SVI0</accession>
<feature type="transmembrane region" description="Helical" evidence="1">
    <location>
        <begin position="9"/>
        <end position="31"/>
    </location>
</feature>
<organism evidence="2">
    <name type="scientific">hydrothermal vent metagenome</name>
    <dbReference type="NCBI Taxonomy" id="652676"/>
    <lineage>
        <taxon>unclassified sequences</taxon>
        <taxon>metagenomes</taxon>
        <taxon>ecological metagenomes</taxon>
    </lineage>
</organism>
<feature type="transmembrane region" description="Helical" evidence="1">
    <location>
        <begin position="76"/>
        <end position="97"/>
    </location>
</feature>
<name>A0A3B0SVI0_9ZZZZ</name>
<keyword evidence="1" id="KW-1133">Transmembrane helix</keyword>
<dbReference type="EMBL" id="UOEH01000666">
    <property type="protein sequence ID" value="VAW08490.1"/>
    <property type="molecule type" value="Genomic_DNA"/>
</dbReference>
<evidence type="ECO:0000256" key="1">
    <source>
        <dbReference type="SAM" id="Phobius"/>
    </source>
</evidence>
<reference evidence="2" key="1">
    <citation type="submission" date="2018-06" db="EMBL/GenBank/DDBJ databases">
        <authorList>
            <person name="Zhirakovskaya E."/>
        </authorList>
    </citation>
    <scope>NUCLEOTIDE SEQUENCE</scope>
</reference>
<feature type="transmembrane region" description="Helical" evidence="1">
    <location>
        <begin position="103"/>
        <end position="123"/>
    </location>
</feature>